<gene>
    <name evidence="2" type="ORF">OCL97_00495</name>
</gene>
<evidence type="ECO:0000313" key="2">
    <source>
        <dbReference type="EMBL" id="MFD3262437.1"/>
    </source>
</evidence>
<name>A0ABW6CQK0_9CAUL</name>
<evidence type="ECO:0008006" key="4">
    <source>
        <dbReference type="Google" id="ProtNLM"/>
    </source>
</evidence>
<dbReference type="Proteomes" id="UP001598130">
    <property type="component" value="Unassembled WGS sequence"/>
</dbReference>
<dbReference type="RefSeq" id="WP_304780131.1">
    <property type="nucleotide sequence ID" value="NZ_JAOTJD010000001.1"/>
</dbReference>
<keyword evidence="1" id="KW-0732">Signal</keyword>
<evidence type="ECO:0000313" key="3">
    <source>
        <dbReference type="Proteomes" id="UP001598130"/>
    </source>
</evidence>
<protein>
    <recommendedName>
        <fullName evidence="4">Lipoprotein</fullName>
    </recommendedName>
</protein>
<reference evidence="2 3" key="1">
    <citation type="submission" date="2022-09" db="EMBL/GenBank/DDBJ databases">
        <title>New species of Phenylobacterium.</title>
        <authorList>
            <person name="Mieszkin S."/>
        </authorList>
    </citation>
    <scope>NUCLEOTIDE SEQUENCE [LARGE SCALE GENOMIC DNA]</scope>
    <source>
        <strain evidence="2 3">HK31-G</strain>
    </source>
</reference>
<comment type="caution">
    <text evidence="2">The sequence shown here is derived from an EMBL/GenBank/DDBJ whole genome shotgun (WGS) entry which is preliminary data.</text>
</comment>
<feature type="chain" id="PRO_5045380238" description="Lipoprotein" evidence="1">
    <location>
        <begin position="18"/>
        <end position="65"/>
    </location>
</feature>
<feature type="signal peptide" evidence="1">
    <location>
        <begin position="1"/>
        <end position="17"/>
    </location>
</feature>
<sequence length="65" mass="6776">MRILVVISSMMLCAACASGVTPDGGVASYDALKKARDVCLAKGGDLQLAKEGDPQSITAYVCKRK</sequence>
<accession>A0ABW6CQK0</accession>
<dbReference type="EMBL" id="JAOTJD010000001">
    <property type="protein sequence ID" value="MFD3262437.1"/>
    <property type="molecule type" value="Genomic_DNA"/>
</dbReference>
<organism evidence="2 3">
    <name type="scientific">Phenylobacterium ferrooxidans</name>
    <dbReference type="NCBI Taxonomy" id="2982689"/>
    <lineage>
        <taxon>Bacteria</taxon>
        <taxon>Pseudomonadati</taxon>
        <taxon>Pseudomonadota</taxon>
        <taxon>Alphaproteobacteria</taxon>
        <taxon>Caulobacterales</taxon>
        <taxon>Caulobacteraceae</taxon>
        <taxon>Phenylobacterium</taxon>
    </lineage>
</organism>
<proteinExistence type="predicted"/>
<keyword evidence="3" id="KW-1185">Reference proteome</keyword>
<evidence type="ECO:0000256" key="1">
    <source>
        <dbReference type="SAM" id="SignalP"/>
    </source>
</evidence>